<name>A0A1H7QN50_AQUAM</name>
<organism evidence="1 2">
    <name type="scientific">Aquimarina amphilecti</name>
    <dbReference type="NCBI Taxonomy" id="1038014"/>
    <lineage>
        <taxon>Bacteria</taxon>
        <taxon>Pseudomonadati</taxon>
        <taxon>Bacteroidota</taxon>
        <taxon>Flavobacteriia</taxon>
        <taxon>Flavobacteriales</taxon>
        <taxon>Flavobacteriaceae</taxon>
        <taxon>Aquimarina</taxon>
    </lineage>
</organism>
<dbReference type="STRING" id="1038014.SAMN04487910_2615"/>
<accession>A0A1H7QN50</accession>
<proteinExistence type="predicted"/>
<sequence length="54" mass="6230">MDDSKISVIHDRNFISSNGGLVSYVGSFDLLEKLTSKEHRKFVETSILFDRLKR</sequence>
<keyword evidence="2" id="KW-1185">Reference proteome</keyword>
<evidence type="ECO:0000313" key="2">
    <source>
        <dbReference type="Proteomes" id="UP000198521"/>
    </source>
</evidence>
<dbReference type="EMBL" id="FOAB01000004">
    <property type="protein sequence ID" value="SEL49035.1"/>
    <property type="molecule type" value="Genomic_DNA"/>
</dbReference>
<dbReference type="Proteomes" id="UP000198521">
    <property type="component" value="Unassembled WGS sequence"/>
</dbReference>
<gene>
    <name evidence="1" type="ORF">SAMN04487910_2615</name>
</gene>
<protein>
    <submittedName>
        <fullName evidence="1">Uncharacterized protein</fullName>
    </submittedName>
</protein>
<dbReference type="AlphaFoldDB" id="A0A1H7QN50"/>
<evidence type="ECO:0000313" key="1">
    <source>
        <dbReference type="EMBL" id="SEL49035.1"/>
    </source>
</evidence>
<reference evidence="2" key="1">
    <citation type="submission" date="2016-10" db="EMBL/GenBank/DDBJ databases">
        <authorList>
            <person name="Varghese N."/>
            <person name="Submissions S."/>
        </authorList>
    </citation>
    <scope>NUCLEOTIDE SEQUENCE [LARGE SCALE GENOMIC DNA]</scope>
    <source>
        <strain evidence="2">DSM 25232 / NCIMB 14723 / 92V</strain>
    </source>
</reference>